<name>A0A4Z1CB33_9GAMM</name>
<dbReference type="Pfam" id="PF03358">
    <property type="entry name" value="FMN_red"/>
    <property type="match status" value="1"/>
</dbReference>
<dbReference type="InterPro" id="IPR029039">
    <property type="entry name" value="Flavoprotein-like_sf"/>
</dbReference>
<dbReference type="RefSeq" id="WP_135801552.1">
    <property type="nucleotide sequence ID" value="NZ_SRPF01000001.1"/>
</dbReference>
<reference evidence="3 4" key="1">
    <citation type="submission" date="2019-04" db="EMBL/GenBank/DDBJ databases">
        <authorList>
            <person name="Park S."/>
            <person name="Yoon J.-H."/>
        </authorList>
    </citation>
    <scope>NUCLEOTIDE SEQUENCE [LARGE SCALE GENOMIC DNA]</scope>
    <source>
        <strain evidence="3 4">HJM-18</strain>
    </source>
</reference>
<comment type="caution">
    <text evidence="3">The sequence shown here is derived from an EMBL/GenBank/DDBJ whole genome shotgun (WGS) entry which is preliminary data.</text>
</comment>
<feature type="domain" description="NADPH-dependent FMN reductase-like" evidence="2">
    <location>
        <begin position="27"/>
        <end position="105"/>
    </location>
</feature>
<keyword evidence="1" id="KW-0285">Flavoprotein</keyword>
<gene>
    <name evidence="3" type="ORF">E5Q11_01020</name>
</gene>
<dbReference type="OrthoDB" id="5736081at2"/>
<sequence length="167" mass="18702">MKKRPRQKKRTVSFSKKLLIVAHAPSANTLRLREAVERGACHQDIENVQVKVLAPLDAGPDDVLDCDAIILGTTENLGYMSGALKDFFDRTYYPVLEKTQGLPFSFYIRAGHDGTGTHRAIESITTGLRWRLVQEPLLCRGEYRDEFESQCEELGLYLAAGLDAGLF</sequence>
<dbReference type="AlphaFoldDB" id="A0A4Z1CB33"/>
<accession>A0A4Z1CB33</accession>
<keyword evidence="4" id="KW-1185">Reference proteome</keyword>
<dbReference type="Gene3D" id="3.40.50.360">
    <property type="match status" value="1"/>
</dbReference>
<dbReference type="SUPFAM" id="SSF52218">
    <property type="entry name" value="Flavoproteins"/>
    <property type="match status" value="1"/>
</dbReference>
<keyword evidence="1" id="KW-0288">FMN</keyword>
<evidence type="ECO:0000313" key="3">
    <source>
        <dbReference type="EMBL" id="TGN41166.1"/>
    </source>
</evidence>
<evidence type="ECO:0000259" key="2">
    <source>
        <dbReference type="Pfam" id="PF03358"/>
    </source>
</evidence>
<evidence type="ECO:0000313" key="4">
    <source>
        <dbReference type="Proteomes" id="UP000298325"/>
    </source>
</evidence>
<dbReference type="GO" id="GO:0016655">
    <property type="term" value="F:oxidoreductase activity, acting on NAD(P)H, quinone or similar compound as acceptor"/>
    <property type="evidence" value="ECO:0007669"/>
    <property type="project" value="UniProtKB-ARBA"/>
</dbReference>
<dbReference type="InterPro" id="IPR005025">
    <property type="entry name" value="FMN_Rdtase-like_dom"/>
</dbReference>
<organism evidence="3 4">
    <name type="scientific">Marinobacter confluentis</name>
    <dbReference type="NCBI Taxonomy" id="1697557"/>
    <lineage>
        <taxon>Bacteria</taxon>
        <taxon>Pseudomonadati</taxon>
        <taxon>Pseudomonadota</taxon>
        <taxon>Gammaproteobacteria</taxon>
        <taxon>Pseudomonadales</taxon>
        <taxon>Marinobacteraceae</taxon>
        <taxon>Marinobacter</taxon>
    </lineage>
</organism>
<protein>
    <submittedName>
        <fullName evidence="3">Flavodoxin family protein</fullName>
    </submittedName>
</protein>
<dbReference type="EMBL" id="SRPF01000001">
    <property type="protein sequence ID" value="TGN41166.1"/>
    <property type="molecule type" value="Genomic_DNA"/>
</dbReference>
<evidence type="ECO:0000256" key="1">
    <source>
        <dbReference type="ARBA" id="ARBA00022643"/>
    </source>
</evidence>
<proteinExistence type="predicted"/>
<dbReference type="Proteomes" id="UP000298325">
    <property type="component" value="Unassembled WGS sequence"/>
</dbReference>